<keyword evidence="3" id="KW-1185">Reference proteome</keyword>
<dbReference type="STRING" id="408074.SAMN05660909_02898"/>
<feature type="domain" description="AB hydrolase-1" evidence="1">
    <location>
        <begin position="19"/>
        <end position="149"/>
    </location>
</feature>
<dbReference type="SUPFAM" id="SSF53474">
    <property type="entry name" value="alpha/beta-Hydrolases"/>
    <property type="match status" value="1"/>
</dbReference>
<protein>
    <submittedName>
        <fullName evidence="2">Pimeloyl-ACP methyl ester carboxylesterase</fullName>
    </submittedName>
</protein>
<organism evidence="2 3">
    <name type="scientific">Chitinophaga terrae</name>
    <name type="common">ex Kim and Jung 2007</name>
    <dbReference type="NCBI Taxonomy" id="408074"/>
    <lineage>
        <taxon>Bacteria</taxon>
        <taxon>Pseudomonadati</taxon>
        <taxon>Bacteroidota</taxon>
        <taxon>Chitinophagia</taxon>
        <taxon>Chitinophagales</taxon>
        <taxon>Chitinophagaceae</taxon>
        <taxon>Chitinophaga</taxon>
    </lineage>
</organism>
<accession>A0A1H4D1N1</accession>
<dbReference type="EMBL" id="FNRL01000012">
    <property type="protein sequence ID" value="SEA66498.1"/>
    <property type="molecule type" value="Genomic_DNA"/>
</dbReference>
<dbReference type="AlphaFoldDB" id="A0A1H4D1N1"/>
<dbReference type="InterPro" id="IPR050471">
    <property type="entry name" value="AB_hydrolase"/>
</dbReference>
<reference evidence="3" key="1">
    <citation type="submission" date="2016-10" db="EMBL/GenBank/DDBJ databases">
        <authorList>
            <person name="Varghese N."/>
            <person name="Submissions S."/>
        </authorList>
    </citation>
    <scope>NUCLEOTIDE SEQUENCE [LARGE SCALE GENOMIC DNA]</scope>
    <source>
        <strain evidence="3">DSM 23920</strain>
    </source>
</reference>
<dbReference type="InterPro" id="IPR029058">
    <property type="entry name" value="AB_hydrolase_fold"/>
</dbReference>
<evidence type="ECO:0000259" key="1">
    <source>
        <dbReference type="Pfam" id="PF00561"/>
    </source>
</evidence>
<proteinExistence type="predicted"/>
<dbReference type="PANTHER" id="PTHR43433:SF5">
    <property type="entry name" value="AB HYDROLASE-1 DOMAIN-CONTAINING PROTEIN"/>
    <property type="match status" value="1"/>
</dbReference>
<name>A0A1H4D1N1_9BACT</name>
<gene>
    <name evidence="2" type="ORF">SAMN05660909_02898</name>
</gene>
<dbReference type="Gene3D" id="3.40.50.1820">
    <property type="entry name" value="alpha/beta hydrolase"/>
    <property type="match status" value="1"/>
</dbReference>
<dbReference type="Pfam" id="PF00561">
    <property type="entry name" value="Abhydrolase_1"/>
    <property type="match status" value="1"/>
</dbReference>
<dbReference type="InterPro" id="IPR000073">
    <property type="entry name" value="AB_hydrolase_1"/>
</dbReference>
<dbReference type="RefSeq" id="WP_089762645.1">
    <property type="nucleotide sequence ID" value="NZ_BKAT01000018.1"/>
</dbReference>
<evidence type="ECO:0000313" key="3">
    <source>
        <dbReference type="Proteomes" id="UP000199656"/>
    </source>
</evidence>
<sequence>MFASLKDLELYYEIHGAGKPLVLIHGGGSTIQSTFGKILPYLSASFQVIAVEMQAHGRTKDNGRPLTFEQDADYMAALLAHLGISKASFLGFSNGATTALQIGIRHKQLVDKLVLVAALFQRSGMPPGFFDGFNNATLDHMPARLQSAFLDVNPDRQALQTMFERDVERMKAFKDIDEALIKSIEAPTLVLQNDNDVIQNEHAVKLFRLLPESRLAIFPGIHGECIGEVTTPVTQGQLNYTVELITEWVND</sequence>
<dbReference type="Proteomes" id="UP000199656">
    <property type="component" value="Unassembled WGS sequence"/>
</dbReference>
<dbReference type="OrthoDB" id="2247630at2"/>
<evidence type="ECO:0000313" key="2">
    <source>
        <dbReference type="EMBL" id="SEA66498.1"/>
    </source>
</evidence>
<dbReference type="PANTHER" id="PTHR43433">
    <property type="entry name" value="HYDROLASE, ALPHA/BETA FOLD FAMILY PROTEIN"/>
    <property type="match status" value="1"/>
</dbReference>